<accession>A0ABY3C7K4</accession>
<feature type="chain" id="PRO_5046131934" evidence="1">
    <location>
        <begin position="28"/>
        <end position="389"/>
    </location>
</feature>
<evidence type="ECO:0000256" key="1">
    <source>
        <dbReference type="SAM" id="SignalP"/>
    </source>
</evidence>
<comment type="caution">
    <text evidence="2">The sequence shown here is derived from an EMBL/GenBank/DDBJ whole genome shotgun (WGS) entry which is preliminary data.</text>
</comment>
<dbReference type="InterPro" id="IPR015943">
    <property type="entry name" value="WD40/YVTN_repeat-like_dom_sf"/>
</dbReference>
<reference evidence="2 3" key="1">
    <citation type="journal article" date="2019" name="Antonie Van Leeuwenhoek">
        <title>Description of 'Ca. Methylobacter oryzae' KRF1, a novel species from the environmentally important Methylobacter clade 2.</title>
        <authorList>
            <person name="Khatri K."/>
            <person name="Mohite J.A."/>
            <person name="Pandit P.S."/>
            <person name="Bahulikar R."/>
            <person name="Rahalkar M.C."/>
        </authorList>
    </citation>
    <scope>NUCLEOTIDE SEQUENCE [LARGE SCALE GENOMIC DNA]</scope>
    <source>
        <strain evidence="2 3">KRF1</strain>
    </source>
</reference>
<keyword evidence="3" id="KW-1185">Reference proteome</keyword>
<gene>
    <name evidence="2" type="ORF">EKO24_016040</name>
</gene>
<evidence type="ECO:0000313" key="2">
    <source>
        <dbReference type="EMBL" id="TRW91995.1"/>
    </source>
</evidence>
<organism evidence="2 3">
    <name type="scientific">Candidatus Methylobacter oryzae</name>
    <dbReference type="NCBI Taxonomy" id="2497749"/>
    <lineage>
        <taxon>Bacteria</taxon>
        <taxon>Pseudomonadati</taxon>
        <taxon>Pseudomonadota</taxon>
        <taxon>Gammaproteobacteria</taxon>
        <taxon>Methylococcales</taxon>
        <taxon>Methylococcaceae</taxon>
        <taxon>Methylobacter</taxon>
    </lineage>
</organism>
<dbReference type="Proteomes" id="UP000733744">
    <property type="component" value="Unassembled WGS sequence"/>
</dbReference>
<dbReference type="Gene3D" id="2.130.10.10">
    <property type="entry name" value="YVTN repeat-like/Quinoprotein amine dehydrogenase"/>
    <property type="match status" value="2"/>
</dbReference>
<proteinExistence type="predicted"/>
<dbReference type="SUPFAM" id="SSF50969">
    <property type="entry name" value="YVTN repeat-like/Quinoprotein amine dehydrogenase"/>
    <property type="match status" value="1"/>
</dbReference>
<dbReference type="PANTHER" id="PTHR47197:SF3">
    <property type="entry name" value="DIHYDRO-HEME D1 DEHYDROGENASE"/>
    <property type="match status" value="1"/>
</dbReference>
<sequence>MKTTQIIKAIRSVLVCTALLSPLAAQAEILAMANYESKPGQTPRHEGIAIIDVDPASKSFGKILNDIPLPDDLVAHHIFYNKDLSKAYITSLGNGALHVMDMTHVPYRPKKIDMPDCKVAEDVVFSKDNKTWFMTCMGSSNVIVGDAATDKQIKVIAANDKDAFVRYPHGITLNDDIDRIIITSTVSPDLKDAGETVTVIEASSGKVLSSHKLTDKPSPSGVSPVEAVFLPGTHPPLAYINTMFGGEVWTATWNAGDKAFDFKAVFDFNAVKQGVPLEIYFNDEGDRMYITTANPGYFNIFDITDKQKPSLIKAIPTAGGAHHVVITPDEHYAIVQNSFLNLPDMSDGSITVVDLKKLEVKATIDTFKKQGLNPNCIIMMPKWHHDTAH</sequence>
<dbReference type="InterPro" id="IPR051200">
    <property type="entry name" value="Host-pathogen_enzymatic-act"/>
</dbReference>
<evidence type="ECO:0000313" key="3">
    <source>
        <dbReference type="Proteomes" id="UP000733744"/>
    </source>
</evidence>
<dbReference type="PANTHER" id="PTHR47197">
    <property type="entry name" value="PROTEIN NIRF"/>
    <property type="match status" value="1"/>
</dbReference>
<dbReference type="EMBL" id="RYFG02000110">
    <property type="protein sequence ID" value="TRW91995.1"/>
    <property type="molecule type" value="Genomic_DNA"/>
</dbReference>
<name>A0ABY3C7K4_9GAMM</name>
<dbReference type="InterPro" id="IPR011044">
    <property type="entry name" value="Quino_amine_DH_bsu"/>
</dbReference>
<dbReference type="RefSeq" id="WP_127028173.1">
    <property type="nucleotide sequence ID" value="NZ_RYFG02000110.1"/>
</dbReference>
<keyword evidence="1" id="KW-0732">Signal</keyword>
<feature type="signal peptide" evidence="1">
    <location>
        <begin position="1"/>
        <end position="27"/>
    </location>
</feature>
<protein>
    <submittedName>
        <fullName evidence="2">YncE family protein</fullName>
    </submittedName>
</protein>